<dbReference type="EMBL" id="BIXY01000001">
    <property type="protein sequence ID" value="GCF06642.1"/>
    <property type="molecule type" value="Genomic_DNA"/>
</dbReference>
<protein>
    <submittedName>
        <fullName evidence="1">Uncharacterized protein</fullName>
    </submittedName>
</protein>
<dbReference type="Proteomes" id="UP000322530">
    <property type="component" value="Unassembled WGS sequence"/>
</dbReference>
<keyword evidence="2" id="KW-1185">Reference proteome</keyword>
<proteinExistence type="predicted"/>
<evidence type="ECO:0000313" key="2">
    <source>
        <dbReference type="Proteomes" id="UP000322530"/>
    </source>
</evidence>
<sequence>MAVRIQANAQVNTISCTAYTAVVDCRDRIDESQRTSLLQGEFVDLASSKMLYPHVLRIEIALHERI</sequence>
<organism evidence="1 2">
    <name type="scientific">Dictyobacter arantiisoli</name>
    <dbReference type="NCBI Taxonomy" id="2014874"/>
    <lineage>
        <taxon>Bacteria</taxon>
        <taxon>Bacillati</taxon>
        <taxon>Chloroflexota</taxon>
        <taxon>Ktedonobacteria</taxon>
        <taxon>Ktedonobacterales</taxon>
        <taxon>Dictyobacteraceae</taxon>
        <taxon>Dictyobacter</taxon>
    </lineage>
</organism>
<accession>A0A5A5T5K3</accession>
<reference evidence="1 2" key="1">
    <citation type="submission" date="2019-01" db="EMBL/GenBank/DDBJ databases">
        <title>Draft genome sequence of Dictyobacter sp. Uno17.</title>
        <authorList>
            <person name="Wang C.M."/>
            <person name="Zheng Y."/>
            <person name="Sakai Y."/>
            <person name="Abe K."/>
            <person name="Yokota A."/>
            <person name="Yabe S."/>
        </authorList>
    </citation>
    <scope>NUCLEOTIDE SEQUENCE [LARGE SCALE GENOMIC DNA]</scope>
    <source>
        <strain evidence="1 2">Uno17</strain>
    </source>
</reference>
<dbReference type="AlphaFoldDB" id="A0A5A5T5K3"/>
<comment type="caution">
    <text evidence="1">The sequence shown here is derived from an EMBL/GenBank/DDBJ whole genome shotgun (WGS) entry which is preliminary data.</text>
</comment>
<gene>
    <name evidence="1" type="ORF">KDI_02060</name>
</gene>
<evidence type="ECO:0000313" key="1">
    <source>
        <dbReference type="EMBL" id="GCF06642.1"/>
    </source>
</evidence>
<name>A0A5A5T5K3_9CHLR</name>